<protein>
    <submittedName>
        <fullName evidence="2">Uncharacterized protein</fullName>
    </submittedName>
</protein>
<evidence type="ECO:0000313" key="2">
    <source>
        <dbReference type="EMBL" id="KAF3556822.1"/>
    </source>
</evidence>
<sequence length="232" mass="26809">MRYSEPPSKELPFPADTDGDRRRSSWLSMIVADSSRRTSREIWIFKKKFGVNETDRYLLTWTKKSSEGNTLTGSEALPFLVMFTATELFYHEMRGTRSKHTNCSLKFPIEGLCLIDECSHEMRRKMEEKGIEAYSVTFHSMFIGMMKCKSLGLIGTRPVATCWNFLPLHCMLEEEPMMRLSAQRQTVERGRCVNETFLTSLSSKGDLEKLEKLKRKTQTLRSFLPPHGTELS</sequence>
<comment type="caution">
    <text evidence="2">The sequence shown here is derived from an EMBL/GenBank/DDBJ whole genome shotgun (WGS) entry which is preliminary data.</text>
</comment>
<evidence type="ECO:0000313" key="3">
    <source>
        <dbReference type="Proteomes" id="UP000712600"/>
    </source>
</evidence>
<evidence type="ECO:0000256" key="1">
    <source>
        <dbReference type="SAM" id="MobiDB-lite"/>
    </source>
</evidence>
<dbReference type="AlphaFoldDB" id="A0A8S9QSR0"/>
<name>A0A8S9QSR0_BRACR</name>
<accession>A0A8S9QSR0</accession>
<gene>
    <name evidence="2" type="ORF">F2Q69_00014413</name>
</gene>
<proteinExistence type="predicted"/>
<dbReference type="Proteomes" id="UP000712600">
    <property type="component" value="Unassembled WGS sequence"/>
</dbReference>
<dbReference type="EMBL" id="QGKX02000996">
    <property type="protein sequence ID" value="KAF3556822.1"/>
    <property type="molecule type" value="Genomic_DNA"/>
</dbReference>
<organism evidence="2 3">
    <name type="scientific">Brassica cretica</name>
    <name type="common">Mustard</name>
    <dbReference type="NCBI Taxonomy" id="69181"/>
    <lineage>
        <taxon>Eukaryota</taxon>
        <taxon>Viridiplantae</taxon>
        <taxon>Streptophyta</taxon>
        <taxon>Embryophyta</taxon>
        <taxon>Tracheophyta</taxon>
        <taxon>Spermatophyta</taxon>
        <taxon>Magnoliopsida</taxon>
        <taxon>eudicotyledons</taxon>
        <taxon>Gunneridae</taxon>
        <taxon>Pentapetalae</taxon>
        <taxon>rosids</taxon>
        <taxon>malvids</taxon>
        <taxon>Brassicales</taxon>
        <taxon>Brassicaceae</taxon>
        <taxon>Brassiceae</taxon>
        <taxon>Brassica</taxon>
    </lineage>
</organism>
<feature type="region of interest" description="Disordered" evidence="1">
    <location>
        <begin position="1"/>
        <end position="21"/>
    </location>
</feature>
<reference evidence="2" key="1">
    <citation type="submission" date="2019-12" db="EMBL/GenBank/DDBJ databases">
        <title>Genome sequencing and annotation of Brassica cretica.</title>
        <authorList>
            <person name="Studholme D.J."/>
            <person name="Sarris P."/>
        </authorList>
    </citation>
    <scope>NUCLEOTIDE SEQUENCE</scope>
    <source>
        <strain evidence="2">PFS-109/04</strain>
        <tissue evidence="2">Leaf</tissue>
    </source>
</reference>